<reference evidence="2" key="1">
    <citation type="journal article" date="2023" name="Comput. Struct. Biotechnol. J.">
        <title>Discovery of a novel marine Bacteroidetes with a rich repertoire of carbohydrate-active enzymes.</title>
        <authorList>
            <person name="Chen B."/>
            <person name="Liu G."/>
            <person name="Chen Q."/>
            <person name="Wang H."/>
            <person name="Liu L."/>
            <person name="Tang K."/>
        </authorList>
    </citation>
    <scope>NUCLEOTIDE SEQUENCE</scope>
    <source>
        <strain evidence="2">TK19036</strain>
    </source>
</reference>
<dbReference type="SUPFAM" id="SSF53067">
    <property type="entry name" value="Actin-like ATPase domain"/>
    <property type="match status" value="2"/>
</dbReference>
<evidence type="ECO:0000259" key="1">
    <source>
        <dbReference type="Pfam" id="PF01869"/>
    </source>
</evidence>
<accession>A0AA49GSR9</accession>
<dbReference type="InterPro" id="IPR043129">
    <property type="entry name" value="ATPase_NBD"/>
</dbReference>
<dbReference type="PANTHER" id="PTHR43190:SF3">
    <property type="entry name" value="N-ACETYL-D-GLUCOSAMINE KINASE"/>
    <property type="match status" value="1"/>
</dbReference>
<dbReference type="Pfam" id="PF01869">
    <property type="entry name" value="BcrAD_BadFG"/>
    <property type="match status" value="1"/>
</dbReference>
<dbReference type="EMBL" id="CP120682">
    <property type="protein sequence ID" value="WKN38160.1"/>
    <property type="molecule type" value="Genomic_DNA"/>
</dbReference>
<reference evidence="2" key="2">
    <citation type="journal article" date="2024" name="Antonie Van Leeuwenhoek">
        <title>Roseihalotalea indica gen. nov., sp. nov., a halophilic Bacteroidetes from mesopelagic Southwest Indian Ocean with higher carbohydrate metabolic potential.</title>
        <authorList>
            <person name="Chen B."/>
            <person name="Zhang M."/>
            <person name="Lin D."/>
            <person name="Ye J."/>
            <person name="Tang K."/>
        </authorList>
    </citation>
    <scope>NUCLEOTIDE SEQUENCE</scope>
    <source>
        <strain evidence="2">TK19036</strain>
    </source>
</reference>
<evidence type="ECO:0000313" key="2">
    <source>
        <dbReference type="EMBL" id="WKN38160.1"/>
    </source>
</evidence>
<sequence>MMILIADSGSTKTDWRLIDESGKISQAKTVGFNPYHQSSEDIARQLQEELVPQVTKEVAGKALKIYFYGAGCATEAACQTVEKALQEVFPDGQTEVHNDLLAAARALCGHQAGIACIIGTGANSCLYDGETIVDNVPPLGYILGDEGSATWIGKQLLNGYFKRAMPDALRTPFEKRFDVSVGEVLDHVYRQPQANRYLAQFSRFAFHHLKHPWIAQMIYEGLNQFLEKNVAQYENYQQQSVHFTGGVAFYYSNLLRQAANDRGIRIQNILESPIAGLTLYHQPD</sequence>
<dbReference type="Gene3D" id="3.30.420.40">
    <property type="match status" value="2"/>
</dbReference>
<organism evidence="2">
    <name type="scientific">Roseihalotalea indica</name>
    <dbReference type="NCBI Taxonomy" id="2867963"/>
    <lineage>
        <taxon>Bacteria</taxon>
        <taxon>Pseudomonadati</taxon>
        <taxon>Bacteroidota</taxon>
        <taxon>Cytophagia</taxon>
        <taxon>Cytophagales</taxon>
        <taxon>Catalimonadaceae</taxon>
        <taxon>Roseihalotalea</taxon>
    </lineage>
</organism>
<dbReference type="InterPro" id="IPR052519">
    <property type="entry name" value="Euk-type_GlcNAc_Kinase"/>
</dbReference>
<dbReference type="AlphaFoldDB" id="A0AA49GSR9"/>
<feature type="domain" description="ATPase BadF/BadG/BcrA/BcrD type" evidence="1">
    <location>
        <begin position="7"/>
        <end position="265"/>
    </location>
</feature>
<protein>
    <submittedName>
        <fullName evidence="2">BadF/BadG/BcrA/BcrD ATPase family protein</fullName>
    </submittedName>
</protein>
<gene>
    <name evidence="2" type="ORF">K4G66_05535</name>
</gene>
<dbReference type="InterPro" id="IPR002731">
    <property type="entry name" value="ATPase_BadF"/>
</dbReference>
<name>A0AA49GSR9_9BACT</name>
<proteinExistence type="predicted"/>
<dbReference type="PANTHER" id="PTHR43190">
    <property type="entry name" value="N-ACETYL-D-GLUCOSAMINE KINASE"/>
    <property type="match status" value="1"/>
</dbReference>
<dbReference type="Gene3D" id="1.10.720.160">
    <property type="match status" value="1"/>
</dbReference>
<dbReference type="CDD" id="cd24079">
    <property type="entry name" value="ASKHA_NBD_PG1100-like"/>
    <property type="match status" value="1"/>
</dbReference>